<dbReference type="GO" id="GO:0006113">
    <property type="term" value="P:fermentation"/>
    <property type="evidence" value="ECO:0007669"/>
    <property type="project" value="InterPro"/>
</dbReference>
<dbReference type="Proteomes" id="UP000266743">
    <property type="component" value="Chromosome 4"/>
</dbReference>
<dbReference type="InterPro" id="IPR029636">
    <property type="entry name" value="Csf1"/>
</dbReference>
<sequence length="224" mass="24659">MELYRPGATKVLILGFHGTNRYEFYTRQKVGSSEVGYVMTLHQVHPWTGNPGLQDFQELIQLVRSFKATKKTKPFQRFGEIDDMWNAPEGSMPMTPPGADNRAPTSTAVVEEEGERGGVDADIAISSSSVTGLVATSLSDMSSRKGKKAADKRYMKPLRNVQFAPQLRFGGAVAVNVDVILNWFGITKNMLPHIIHTKACDVLEGVLCFLEGVAAGRTRKIKES</sequence>
<dbReference type="EMBL" id="QSBY01000004">
    <property type="protein sequence ID" value="RHW73235.1"/>
    <property type="molecule type" value="Genomic_DNA"/>
</dbReference>
<evidence type="ECO:0000313" key="2">
    <source>
        <dbReference type="Proteomes" id="UP000266743"/>
    </source>
</evidence>
<dbReference type="PANTHER" id="PTHR32085">
    <property type="entry name" value="PROTEIN CSF1"/>
    <property type="match status" value="1"/>
</dbReference>
<dbReference type="GO" id="GO:0016020">
    <property type="term" value="C:membrane"/>
    <property type="evidence" value="ECO:0007669"/>
    <property type="project" value="InterPro"/>
</dbReference>
<proteinExistence type="predicted"/>
<dbReference type="AlphaFoldDB" id="A0A3L6LAC4"/>
<comment type="caution">
    <text evidence="1">The sequence shown here is derived from an EMBL/GenBank/DDBJ whole genome shotgun (WGS) entry which is preliminary data.</text>
</comment>
<accession>A0A3L6LAC4</accession>
<dbReference type="PANTHER" id="PTHR32085:SF3">
    <property type="entry name" value="PROTEIN CSF1"/>
    <property type="match status" value="1"/>
</dbReference>
<protein>
    <submittedName>
        <fullName evidence="1">Uncharacterized protein</fullName>
    </submittedName>
</protein>
<reference evidence="1 2" key="1">
    <citation type="submission" date="2018-09" db="EMBL/GenBank/DDBJ databases">
        <title>whole genome sequence of T. equiperdum IVM-t1 strain.</title>
        <authorList>
            <person name="Suganuma K."/>
        </authorList>
    </citation>
    <scope>NUCLEOTIDE SEQUENCE [LARGE SCALE GENOMIC DNA]</scope>
    <source>
        <strain evidence="1 2">IVM-t1</strain>
    </source>
</reference>
<gene>
    <name evidence="1" type="ORF">DPX39_040059300</name>
</gene>
<name>A0A3L6LAC4_9TRYP</name>
<organism evidence="1 2">
    <name type="scientific">Trypanosoma brucei equiperdum</name>
    <dbReference type="NCBI Taxonomy" id="630700"/>
    <lineage>
        <taxon>Eukaryota</taxon>
        <taxon>Discoba</taxon>
        <taxon>Euglenozoa</taxon>
        <taxon>Kinetoplastea</taxon>
        <taxon>Metakinetoplastina</taxon>
        <taxon>Trypanosomatida</taxon>
        <taxon>Trypanosomatidae</taxon>
        <taxon>Trypanosoma</taxon>
    </lineage>
</organism>
<evidence type="ECO:0000313" key="1">
    <source>
        <dbReference type="EMBL" id="RHW73235.1"/>
    </source>
</evidence>